<protein>
    <recommendedName>
        <fullName evidence="2">TIR domain-containing protein</fullName>
    </recommendedName>
</protein>
<feature type="domain" description="TIR" evidence="2">
    <location>
        <begin position="20"/>
        <end position="124"/>
    </location>
</feature>
<dbReference type="SUPFAM" id="SSF52200">
    <property type="entry name" value="Toll/Interleukin receptor TIR domain"/>
    <property type="match status" value="1"/>
</dbReference>
<proteinExistence type="predicted"/>
<reference evidence="3 4" key="1">
    <citation type="submission" date="2024-11" db="EMBL/GenBank/DDBJ databases">
        <title>Chromosome-level genome assembly of Eucalyptus globulus Labill. provides insights into its genome evolution.</title>
        <authorList>
            <person name="Li X."/>
        </authorList>
    </citation>
    <scope>NUCLEOTIDE SEQUENCE [LARGE SCALE GENOMIC DNA]</scope>
    <source>
        <strain evidence="3">CL2024</strain>
        <tissue evidence="3">Fresh tender leaves</tissue>
    </source>
</reference>
<evidence type="ECO:0000259" key="2">
    <source>
        <dbReference type="SMART" id="SM00255"/>
    </source>
</evidence>
<evidence type="ECO:0000313" key="3">
    <source>
        <dbReference type="EMBL" id="KAL3723948.1"/>
    </source>
</evidence>
<keyword evidence="4" id="KW-1185">Reference proteome</keyword>
<dbReference type="InterPro" id="IPR035897">
    <property type="entry name" value="Toll_tir_struct_dom_sf"/>
</dbReference>
<dbReference type="InterPro" id="IPR000157">
    <property type="entry name" value="TIR_dom"/>
</dbReference>
<accession>A0ABD3JB60</accession>
<evidence type="ECO:0000256" key="1">
    <source>
        <dbReference type="ARBA" id="ARBA00023027"/>
    </source>
</evidence>
<dbReference type="Gene3D" id="3.40.50.10140">
    <property type="entry name" value="Toll/interleukin-1 receptor homology (TIR) domain"/>
    <property type="match status" value="1"/>
</dbReference>
<dbReference type="Pfam" id="PF01582">
    <property type="entry name" value="TIR"/>
    <property type="match status" value="1"/>
</dbReference>
<organism evidence="3 4">
    <name type="scientific">Eucalyptus globulus</name>
    <name type="common">Tasmanian blue gum</name>
    <dbReference type="NCBI Taxonomy" id="34317"/>
    <lineage>
        <taxon>Eukaryota</taxon>
        <taxon>Viridiplantae</taxon>
        <taxon>Streptophyta</taxon>
        <taxon>Embryophyta</taxon>
        <taxon>Tracheophyta</taxon>
        <taxon>Spermatophyta</taxon>
        <taxon>Magnoliopsida</taxon>
        <taxon>eudicotyledons</taxon>
        <taxon>Gunneridae</taxon>
        <taxon>Pentapetalae</taxon>
        <taxon>rosids</taxon>
        <taxon>malvids</taxon>
        <taxon>Myrtales</taxon>
        <taxon>Myrtaceae</taxon>
        <taxon>Myrtoideae</taxon>
        <taxon>Eucalypteae</taxon>
        <taxon>Eucalyptus</taxon>
    </lineage>
</organism>
<dbReference type="PANTHER" id="PTHR32009:SF152">
    <property type="entry name" value="NEUTRAL_ALKALINE INVERTASE"/>
    <property type="match status" value="1"/>
</dbReference>
<dbReference type="EMBL" id="JBJKBG010000009">
    <property type="protein sequence ID" value="KAL3723948.1"/>
    <property type="molecule type" value="Genomic_DNA"/>
</dbReference>
<dbReference type="AlphaFoldDB" id="A0ABD3JB60"/>
<evidence type="ECO:0000313" key="4">
    <source>
        <dbReference type="Proteomes" id="UP001634007"/>
    </source>
</evidence>
<keyword evidence="1" id="KW-0520">NAD</keyword>
<dbReference type="SMART" id="SM00255">
    <property type="entry name" value="TIR"/>
    <property type="match status" value="1"/>
</dbReference>
<dbReference type="Proteomes" id="UP001634007">
    <property type="component" value="Unassembled WGS sequence"/>
</dbReference>
<gene>
    <name evidence="3" type="ORF">ACJRO7_036027</name>
</gene>
<sequence length="124" mass="14434">MGSEEIKRRISSSASIHQWKYDVFVSFKGKDIRKTFAAHLDNDKAETRIFIELKLLNAIHHSRVSLVVFTTNYADSRWCLNELVKIMECVRTFRDHQGHVVVPIFYDIEPSDVQKQSGRFGDSF</sequence>
<dbReference type="PANTHER" id="PTHR32009">
    <property type="entry name" value="TMV RESISTANCE PROTEIN N-LIKE"/>
    <property type="match status" value="1"/>
</dbReference>
<name>A0ABD3JB60_EUCGL</name>
<comment type="caution">
    <text evidence="3">The sequence shown here is derived from an EMBL/GenBank/DDBJ whole genome shotgun (WGS) entry which is preliminary data.</text>
</comment>